<evidence type="ECO:0000256" key="3">
    <source>
        <dbReference type="ARBA" id="ARBA00022475"/>
    </source>
</evidence>
<evidence type="ECO:0000259" key="9">
    <source>
        <dbReference type="Pfam" id="PF21082"/>
    </source>
</evidence>
<comment type="subcellular location">
    <subcellularLocation>
        <location evidence="1">Cell membrane</location>
        <topology evidence="1">Multi-pass membrane protein</topology>
    </subcellularLocation>
</comment>
<feature type="transmembrane region" description="Helical" evidence="7">
    <location>
        <begin position="99"/>
        <end position="122"/>
    </location>
</feature>
<feature type="transmembrane region" description="Helical" evidence="7">
    <location>
        <begin position="32"/>
        <end position="50"/>
    </location>
</feature>
<dbReference type="GO" id="GO:0008381">
    <property type="term" value="F:mechanosensitive monoatomic ion channel activity"/>
    <property type="evidence" value="ECO:0007669"/>
    <property type="project" value="InterPro"/>
</dbReference>
<dbReference type="InterPro" id="IPR023408">
    <property type="entry name" value="MscS_beta-dom_sf"/>
</dbReference>
<dbReference type="InterPro" id="IPR006685">
    <property type="entry name" value="MscS_channel_2nd"/>
</dbReference>
<feature type="transmembrane region" description="Helical" evidence="7">
    <location>
        <begin position="62"/>
        <end position="87"/>
    </location>
</feature>
<accession>A0A1G5C9C6</accession>
<dbReference type="Gene3D" id="1.10.287.1260">
    <property type="match status" value="1"/>
</dbReference>
<reference evidence="11" key="1">
    <citation type="submission" date="2016-10" db="EMBL/GenBank/DDBJ databases">
        <authorList>
            <person name="Varghese N."/>
            <person name="Submissions S."/>
        </authorList>
    </citation>
    <scope>NUCLEOTIDE SEQUENCE [LARGE SCALE GENOMIC DNA]</scope>
    <source>
        <strain evidence="11">XBD2006</strain>
    </source>
</reference>
<evidence type="ECO:0000256" key="7">
    <source>
        <dbReference type="SAM" id="Phobius"/>
    </source>
</evidence>
<dbReference type="GO" id="GO:0005886">
    <property type="term" value="C:plasma membrane"/>
    <property type="evidence" value="ECO:0007669"/>
    <property type="project" value="UniProtKB-SubCell"/>
</dbReference>
<keyword evidence="11" id="KW-1185">Reference proteome</keyword>
<gene>
    <name evidence="10" type="ORF">SAMN02910451_00995</name>
</gene>
<dbReference type="InterPro" id="IPR011066">
    <property type="entry name" value="MscS_channel_C_sf"/>
</dbReference>
<organism evidence="10 11">
    <name type="scientific">Butyrivibrio hungatei</name>
    <dbReference type="NCBI Taxonomy" id="185008"/>
    <lineage>
        <taxon>Bacteria</taxon>
        <taxon>Bacillati</taxon>
        <taxon>Bacillota</taxon>
        <taxon>Clostridia</taxon>
        <taxon>Lachnospirales</taxon>
        <taxon>Lachnospiraceae</taxon>
        <taxon>Butyrivibrio</taxon>
    </lineage>
</organism>
<feature type="domain" description="Mechanosensitive ion channel MscS C-terminal" evidence="9">
    <location>
        <begin position="189"/>
        <end position="269"/>
    </location>
</feature>
<dbReference type="AlphaFoldDB" id="A0A1G5C9C6"/>
<dbReference type="Pfam" id="PF21082">
    <property type="entry name" value="MS_channel_3rd"/>
    <property type="match status" value="1"/>
</dbReference>
<dbReference type="Proteomes" id="UP000183047">
    <property type="component" value="Unassembled WGS sequence"/>
</dbReference>
<evidence type="ECO:0000313" key="10">
    <source>
        <dbReference type="EMBL" id="SCX99085.1"/>
    </source>
</evidence>
<keyword evidence="6 7" id="KW-0472">Membrane</keyword>
<dbReference type="InterPro" id="IPR010920">
    <property type="entry name" value="LSM_dom_sf"/>
</dbReference>
<evidence type="ECO:0000256" key="6">
    <source>
        <dbReference type="ARBA" id="ARBA00023136"/>
    </source>
</evidence>
<name>A0A1G5C9C6_9FIRM</name>
<dbReference type="PANTHER" id="PTHR30221:SF1">
    <property type="entry name" value="SMALL-CONDUCTANCE MECHANOSENSITIVE CHANNEL"/>
    <property type="match status" value="1"/>
</dbReference>
<protein>
    <submittedName>
        <fullName evidence="10">Small-conductance mechanosensitive channel</fullName>
    </submittedName>
</protein>
<keyword evidence="3" id="KW-1003">Cell membrane</keyword>
<dbReference type="Pfam" id="PF00924">
    <property type="entry name" value="MS_channel_2nd"/>
    <property type="match status" value="1"/>
</dbReference>
<dbReference type="EMBL" id="FMUR01000006">
    <property type="protein sequence ID" value="SCX99085.1"/>
    <property type="molecule type" value="Genomic_DNA"/>
</dbReference>
<evidence type="ECO:0000256" key="4">
    <source>
        <dbReference type="ARBA" id="ARBA00022692"/>
    </source>
</evidence>
<evidence type="ECO:0000256" key="5">
    <source>
        <dbReference type="ARBA" id="ARBA00022989"/>
    </source>
</evidence>
<feature type="domain" description="Mechanosensitive ion channel MscS" evidence="8">
    <location>
        <begin position="112"/>
        <end position="180"/>
    </location>
</feature>
<evidence type="ECO:0000313" key="11">
    <source>
        <dbReference type="Proteomes" id="UP000183047"/>
    </source>
</evidence>
<keyword evidence="4 7" id="KW-0812">Transmembrane</keyword>
<dbReference type="Gene3D" id="3.30.70.100">
    <property type="match status" value="1"/>
</dbReference>
<sequence>MKMLECVLEFVGQGKEDEFKWVMEILEYGSKYVLPILCAYVINLLLNKYISKERLRGKIHLIFLRGIITTVIWGLALTTVIGNVPAFSKIWRGVATSSALIAAVLGLAAQSTLANVFAGIAISASRSRPFDVGDRIKIDSIDPGYVENITLRHTVIKTYQNEIIYIPNSTVGSATIINYTQEESFSFPIVISVAYGTDMQKAMDIMADVIVEHPVHHGGRPTVLCKSCDDSGVTLRALVETEDFKDNPKACSDCLVEIMKRFAKAGIEIPYNKLVLINSNEKQN</sequence>
<dbReference type="PANTHER" id="PTHR30221">
    <property type="entry name" value="SMALL-CONDUCTANCE MECHANOSENSITIVE CHANNEL"/>
    <property type="match status" value="1"/>
</dbReference>
<proteinExistence type="inferred from homology"/>
<dbReference type="SUPFAM" id="SSF50182">
    <property type="entry name" value="Sm-like ribonucleoproteins"/>
    <property type="match status" value="1"/>
</dbReference>
<evidence type="ECO:0000256" key="2">
    <source>
        <dbReference type="ARBA" id="ARBA00008017"/>
    </source>
</evidence>
<dbReference type="InterPro" id="IPR045275">
    <property type="entry name" value="MscS_archaea/bacteria_type"/>
</dbReference>
<comment type="similarity">
    <text evidence="2">Belongs to the MscS (TC 1.A.23) family.</text>
</comment>
<dbReference type="SUPFAM" id="SSF82689">
    <property type="entry name" value="Mechanosensitive channel protein MscS (YggB), C-terminal domain"/>
    <property type="match status" value="1"/>
</dbReference>
<keyword evidence="5 7" id="KW-1133">Transmembrane helix</keyword>
<dbReference type="Gene3D" id="2.30.30.60">
    <property type="match status" value="1"/>
</dbReference>
<dbReference type="InterPro" id="IPR049278">
    <property type="entry name" value="MS_channel_C"/>
</dbReference>
<evidence type="ECO:0000256" key="1">
    <source>
        <dbReference type="ARBA" id="ARBA00004651"/>
    </source>
</evidence>
<evidence type="ECO:0000259" key="8">
    <source>
        <dbReference type="Pfam" id="PF00924"/>
    </source>
</evidence>